<reference evidence="1 2" key="1">
    <citation type="journal article" date="2019" name="PLoS Biol.">
        <title>Sex chromosomes control vertical transmission of feminizing Wolbachia symbionts in an isopod.</title>
        <authorList>
            <person name="Becking T."/>
            <person name="Chebbi M.A."/>
            <person name="Giraud I."/>
            <person name="Moumen B."/>
            <person name="Laverre T."/>
            <person name="Caubet Y."/>
            <person name="Peccoud J."/>
            <person name="Gilbert C."/>
            <person name="Cordaux R."/>
        </authorList>
    </citation>
    <scope>NUCLEOTIDE SEQUENCE [LARGE SCALE GENOMIC DNA]</scope>
    <source>
        <strain evidence="1">ANa2</strain>
        <tissue evidence="1">Whole body excluding digestive tract and cuticle</tissue>
    </source>
</reference>
<dbReference type="Proteomes" id="UP000326759">
    <property type="component" value="Unassembled WGS sequence"/>
</dbReference>
<dbReference type="EMBL" id="SEYY01022664">
    <property type="protein sequence ID" value="KAB7495381.1"/>
    <property type="molecule type" value="Genomic_DNA"/>
</dbReference>
<keyword evidence="2" id="KW-1185">Reference proteome</keyword>
<proteinExistence type="predicted"/>
<comment type="caution">
    <text evidence="1">The sequence shown here is derived from an EMBL/GenBank/DDBJ whole genome shotgun (WGS) entry which is preliminary data.</text>
</comment>
<evidence type="ECO:0000313" key="2">
    <source>
        <dbReference type="Proteomes" id="UP000326759"/>
    </source>
</evidence>
<protein>
    <submittedName>
        <fullName evidence="1">Uncharacterized protein</fullName>
    </submittedName>
</protein>
<sequence length="64" mass="7615">MILTKFNLIFVETEDIDFSSLDTTYRIVSDYKHLPNSYSDLKELNIYLFPYNLHLSIKERSVPI</sequence>
<dbReference type="AlphaFoldDB" id="A0A5N5SMT8"/>
<gene>
    <name evidence="1" type="ORF">Anas_11011</name>
</gene>
<name>A0A5N5SMT8_9CRUS</name>
<organism evidence="1 2">
    <name type="scientific">Armadillidium nasatum</name>
    <dbReference type="NCBI Taxonomy" id="96803"/>
    <lineage>
        <taxon>Eukaryota</taxon>
        <taxon>Metazoa</taxon>
        <taxon>Ecdysozoa</taxon>
        <taxon>Arthropoda</taxon>
        <taxon>Crustacea</taxon>
        <taxon>Multicrustacea</taxon>
        <taxon>Malacostraca</taxon>
        <taxon>Eumalacostraca</taxon>
        <taxon>Peracarida</taxon>
        <taxon>Isopoda</taxon>
        <taxon>Oniscidea</taxon>
        <taxon>Crinocheta</taxon>
        <taxon>Armadillidiidae</taxon>
        <taxon>Armadillidium</taxon>
    </lineage>
</organism>
<accession>A0A5N5SMT8</accession>
<evidence type="ECO:0000313" key="1">
    <source>
        <dbReference type="EMBL" id="KAB7495381.1"/>
    </source>
</evidence>